<protein>
    <submittedName>
        <fullName evidence="1">Uncharacterized protein</fullName>
    </submittedName>
</protein>
<dbReference type="Proteomes" id="UP000321113">
    <property type="component" value="Unassembled WGS sequence"/>
</dbReference>
<name>A0A511QQR6_9VIBR</name>
<dbReference type="AlphaFoldDB" id="A0A511QQR6"/>
<evidence type="ECO:0000313" key="1">
    <source>
        <dbReference type="EMBL" id="GEM79236.1"/>
    </source>
</evidence>
<keyword evidence="2" id="KW-1185">Reference proteome</keyword>
<organism evidence="1 2">
    <name type="scientific">Vibrio superstes NBRC 103154</name>
    <dbReference type="NCBI Taxonomy" id="1219062"/>
    <lineage>
        <taxon>Bacteria</taxon>
        <taxon>Pseudomonadati</taxon>
        <taxon>Pseudomonadota</taxon>
        <taxon>Gammaproteobacteria</taxon>
        <taxon>Vibrionales</taxon>
        <taxon>Vibrionaceae</taxon>
        <taxon>Vibrio</taxon>
    </lineage>
</organism>
<gene>
    <name evidence="1" type="ORF">VSU01S_14810</name>
</gene>
<accession>A0A511QQR6</accession>
<reference evidence="1 2" key="1">
    <citation type="submission" date="2019-07" db="EMBL/GenBank/DDBJ databases">
        <title>Whole genome shotgun sequence of Vibrio superstes NBRC 103154.</title>
        <authorList>
            <person name="Hosoyama A."/>
            <person name="Uohara A."/>
            <person name="Ohji S."/>
            <person name="Ichikawa N."/>
        </authorList>
    </citation>
    <scope>NUCLEOTIDE SEQUENCE [LARGE SCALE GENOMIC DNA]</scope>
    <source>
        <strain evidence="1 2">NBRC 103154</strain>
    </source>
</reference>
<comment type="caution">
    <text evidence="1">The sequence shown here is derived from an EMBL/GenBank/DDBJ whole genome shotgun (WGS) entry which is preliminary data.</text>
</comment>
<sequence>MQAPRTNRTLSIPRGNGLSRREVRKKYKSTHGTAKRVKLSSSMGTACPRYLDNKPVTDKLNVDSSMKDVALIKSDIVITS</sequence>
<proteinExistence type="predicted"/>
<evidence type="ECO:0000313" key="2">
    <source>
        <dbReference type="Proteomes" id="UP000321113"/>
    </source>
</evidence>
<dbReference type="EMBL" id="BJXK01000005">
    <property type="protein sequence ID" value="GEM79236.1"/>
    <property type="molecule type" value="Genomic_DNA"/>
</dbReference>